<evidence type="ECO:0000256" key="5">
    <source>
        <dbReference type="ARBA" id="ARBA00024029"/>
    </source>
</evidence>
<evidence type="ECO:0000256" key="4">
    <source>
        <dbReference type="ARBA" id="ARBA00022833"/>
    </source>
</evidence>
<dbReference type="Pfam" id="PF02633">
    <property type="entry name" value="Creatininase"/>
    <property type="match status" value="1"/>
</dbReference>
<comment type="cofactor">
    <cofactor evidence="1">
        <name>Zn(2+)</name>
        <dbReference type="ChEBI" id="CHEBI:29105"/>
    </cofactor>
</comment>
<gene>
    <name evidence="6" type="ORF">DRY71_29090</name>
</gene>
<dbReference type="GO" id="GO:0016811">
    <property type="term" value="F:hydrolase activity, acting on carbon-nitrogen (but not peptide) bonds, in linear amides"/>
    <property type="evidence" value="ECO:0007669"/>
    <property type="project" value="TreeGrafter"/>
</dbReference>
<protein>
    <submittedName>
        <fullName evidence="6">Creatininase family protein</fullName>
    </submittedName>
</protein>
<dbReference type="PROSITE" id="PS51257">
    <property type="entry name" value="PROKAR_LIPOPROTEIN"/>
    <property type="match status" value="1"/>
</dbReference>
<name>A0A5U9KZM9_SALNE</name>
<proteinExistence type="inferred from homology"/>
<feature type="non-terminal residue" evidence="6">
    <location>
        <position position="79"/>
    </location>
</feature>
<keyword evidence="3" id="KW-0378">Hydrolase</keyword>
<dbReference type="SUPFAM" id="SSF102215">
    <property type="entry name" value="Creatininase"/>
    <property type="match status" value="1"/>
</dbReference>
<dbReference type="InterPro" id="IPR024087">
    <property type="entry name" value="Creatininase-like_sf"/>
</dbReference>
<dbReference type="PANTHER" id="PTHR35005:SF1">
    <property type="entry name" value="2-AMINO-5-FORMYLAMINO-6-RIBOSYLAMINOPYRIMIDIN-4(3H)-ONE 5'-MONOPHOSPHATE DEFORMYLASE"/>
    <property type="match status" value="1"/>
</dbReference>
<evidence type="ECO:0000256" key="3">
    <source>
        <dbReference type="ARBA" id="ARBA00022801"/>
    </source>
</evidence>
<evidence type="ECO:0000256" key="1">
    <source>
        <dbReference type="ARBA" id="ARBA00001947"/>
    </source>
</evidence>
<sequence length="79" mass="8688">MKKVMLNEFTGREIRELLQSGQAITAIVSFGSCENHADHLPLGPDFFVPEAIACRVARRVTNTVVLPCTPFGTSIHYNA</sequence>
<evidence type="ECO:0000256" key="2">
    <source>
        <dbReference type="ARBA" id="ARBA00022723"/>
    </source>
</evidence>
<dbReference type="Gene3D" id="3.40.50.10310">
    <property type="entry name" value="Creatininase"/>
    <property type="match status" value="1"/>
</dbReference>
<keyword evidence="4" id="KW-0862">Zinc</keyword>
<dbReference type="GO" id="GO:0009231">
    <property type="term" value="P:riboflavin biosynthetic process"/>
    <property type="evidence" value="ECO:0007669"/>
    <property type="project" value="TreeGrafter"/>
</dbReference>
<reference evidence="6" key="1">
    <citation type="submission" date="2018-07" db="EMBL/GenBank/DDBJ databases">
        <authorList>
            <person name="Ashton P.M."/>
            <person name="Dallman T."/>
            <person name="Nair S."/>
            <person name="De Pinna E."/>
            <person name="Peters T."/>
            <person name="Grant K."/>
        </authorList>
    </citation>
    <scope>NUCLEOTIDE SEQUENCE [LARGE SCALE GENOMIC DNA]</scope>
    <source>
        <strain evidence="6">436933</strain>
    </source>
</reference>
<dbReference type="EMBL" id="AAGUYM010000154">
    <property type="protein sequence ID" value="EBS2696682.1"/>
    <property type="molecule type" value="Genomic_DNA"/>
</dbReference>
<dbReference type="AlphaFoldDB" id="A0A5U9KZM9"/>
<accession>A0A5U9KZM9</accession>
<dbReference type="InterPro" id="IPR003785">
    <property type="entry name" value="Creatininase/forma_Hydrolase"/>
</dbReference>
<comment type="caution">
    <text evidence="6">The sequence shown here is derived from an EMBL/GenBank/DDBJ whole genome shotgun (WGS) entry which is preliminary data.</text>
</comment>
<dbReference type="GO" id="GO:0046872">
    <property type="term" value="F:metal ion binding"/>
    <property type="evidence" value="ECO:0007669"/>
    <property type="project" value="UniProtKB-KW"/>
</dbReference>
<comment type="similarity">
    <text evidence="5">Belongs to the creatininase superfamily.</text>
</comment>
<dbReference type="PANTHER" id="PTHR35005">
    <property type="entry name" value="3-DEHYDRO-SCYLLO-INOSOSE HYDROLASE"/>
    <property type="match status" value="1"/>
</dbReference>
<organism evidence="6">
    <name type="scientific">Salmonella newport</name>
    <dbReference type="NCBI Taxonomy" id="108619"/>
    <lineage>
        <taxon>Bacteria</taxon>
        <taxon>Pseudomonadati</taxon>
        <taxon>Pseudomonadota</taxon>
        <taxon>Gammaproteobacteria</taxon>
        <taxon>Enterobacterales</taxon>
        <taxon>Enterobacteriaceae</taxon>
        <taxon>Salmonella</taxon>
    </lineage>
</organism>
<dbReference type="Proteomes" id="UP000839726">
    <property type="component" value="Unassembled WGS sequence"/>
</dbReference>
<keyword evidence="2" id="KW-0479">Metal-binding</keyword>
<evidence type="ECO:0000313" key="6">
    <source>
        <dbReference type="EMBL" id="EBS2696682.1"/>
    </source>
</evidence>